<reference evidence="4" key="1">
    <citation type="submission" date="2025-08" db="UniProtKB">
        <authorList>
            <consortium name="RefSeq"/>
        </authorList>
    </citation>
    <scope>IDENTIFICATION</scope>
</reference>
<gene>
    <name evidence="4" type="primary">LOC114843177</name>
</gene>
<evidence type="ECO:0000313" key="3">
    <source>
        <dbReference type="Proteomes" id="UP000515150"/>
    </source>
</evidence>
<protein>
    <submittedName>
        <fullName evidence="4">Integumentary mucin C.1</fullName>
    </submittedName>
</protein>
<dbReference type="KEGG" id="bspl:114843177"/>
<feature type="signal peptide" evidence="2">
    <location>
        <begin position="1"/>
        <end position="26"/>
    </location>
</feature>
<name>A0A9W2XCD8_BETSP</name>
<sequence>MAPSAFIKSAGVLPLLLLGLLRPAVLTNFTAVSNDTLATNSSGLVTNTTGATTTNSSGHVTNTTGATTTNSSGHVTNTTGATTTTMTSPVTATANMSGVPMHENTTNATSNMSHIYCPSFSCNHSDCYMMYNSRNFTPCGAGHYCQLQKQMGMHTVGCSSSCANCTGSMANCSVTCCNFTGCLNGSFASMMQTTTAPMTQTTTTTTTTTTSTPQTTMNNGNKCYKGTCTDTDCYTTFKNTAAQICSSTEKHCQLKKDTVDSKVQWTAGCTTNCSTQTPCKASTQPPCHLECCNATMTSCLWLNGTLNFPSSATRGPYLHAEVVVFFLCLFTSAFML</sequence>
<dbReference type="GeneID" id="114843177"/>
<proteinExistence type="predicted"/>
<dbReference type="RefSeq" id="XP_055359235.1">
    <property type="nucleotide sequence ID" value="XM_055503260.1"/>
</dbReference>
<keyword evidence="2" id="KW-0732">Signal</keyword>
<keyword evidence="3" id="KW-1185">Reference proteome</keyword>
<feature type="chain" id="PRO_5040967437" evidence="2">
    <location>
        <begin position="27"/>
        <end position="336"/>
    </location>
</feature>
<evidence type="ECO:0000313" key="4">
    <source>
        <dbReference type="RefSeq" id="XP_055359235.1"/>
    </source>
</evidence>
<feature type="region of interest" description="Disordered" evidence="1">
    <location>
        <begin position="49"/>
        <end position="85"/>
    </location>
</feature>
<evidence type="ECO:0000256" key="2">
    <source>
        <dbReference type="SAM" id="SignalP"/>
    </source>
</evidence>
<dbReference type="AlphaFoldDB" id="A0A9W2XCD8"/>
<evidence type="ECO:0000256" key="1">
    <source>
        <dbReference type="SAM" id="MobiDB-lite"/>
    </source>
</evidence>
<accession>A0A9W2XCD8</accession>
<organism evidence="3 4">
    <name type="scientific">Betta splendens</name>
    <name type="common">Siamese fighting fish</name>
    <dbReference type="NCBI Taxonomy" id="158456"/>
    <lineage>
        <taxon>Eukaryota</taxon>
        <taxon>Metazoa</taxon>
        <taxon>Chordata</taxon>
        <taxon>Craniata</taxon>
        <taxon>Vertebrata</taxon>
        <taxon>Euteleostomi</taxon>
        <taxon>Actinopterygii</taxon>
        <taxon>Neopterygii</taxon>
        <taxon>Teleostei</taxon>
        <taxon>Neoteleostei</taxon>
        <taxon>Acanthomorphata</taxon>
        <taxon>Anabantaria</taxon>
        <taxon>Anabantiformes</taxon>
        <taxon>Anabantoidei</taxon>
        <taxon>Osphronemidae</taxon>
        <taxon>Betta</taxon>
    </lineage>
</organism>
<dbReference type="OrthoDB" id="9947586at2759"/>
<dbReference type="Proteomes" id="UP000515150">
    <property type="component" value="Chromosome 16"/>
</dbReference>